<keyword evidence="2" id="KW-1202">Platelet aggregation activating toxin</keyword>
<feature type="active site" description="Nucleophile" evidence="3">
    <location>
        <position position="390"/>
    </location>
</feature>
<gene>
    <name evidence="7" type="primary">LOC105272256</name>
</gene>
<comment type="similarity">
    <text evidence="1">Belongs to the gamma-glutamyltransferase family.</text>
</comment>
<dbReference type="OrthoDB" id="1081007at2759"/>
<dbReference type="GO" id="GO:0005886">
    <property type="term" value="C:plasma membrane"/>
    <property type="evidence" value="ECO:0007669"/>
    <property type="project" value="TreeGrafter"/>
</dbReference>
<evidence type="ECO:0000256" key="3">
    <source>
        <dbReference type="PIRSR" id="PIRSR600101-1"/>
    </source>
</evidence>
<dbReference type="InterPro" id="IPR043137">
    <property type="entry name" value="GGT_ssub_C"/>
</dbReference>
<reference evidence="7" key="1">
    <citation type="submission" date="2025-08" db="UniProtKB">
        <authorList>
            <consortium name="RefSeq"/>
        </authorList>
    </citation>
    <scope>IDENTIFICATION</scope>
    <source>
        <strain evidence="7">USDA-PBARC FA_bdor</strain>
        <tissue evidence="7">Whole organism</tissue>
    </source>
</reference>
<dbReference type="GO" id="GO:0036374">
    <property type="term" value="F:glutathione hydrolase activity"/>
    <property type="evidence" value="ECO:0007669"/>
    <property type="project" value="InterPro"/>
</dbReference>
<keyword evidence="5" id="KW-0812">Transmembrane</keyword>
<dbReference type="GO" id="GO:0006751">
    <property type="term" value="P:glutathione catabolic process"/>
    <property type="evidence" value="ECO:0007669"/>
    <property type="project" value="InterPro"/>
</dbReference>
<keyword evidence="2" id="KW-1199">Hemostasis impairing toxin</keyword>
<dbReference type="InterPro" id="IPR043138">
    <property type="entry name" value="GGT_lsub"/>
</dbReference>
<dbReference type="AlphaFoldDB" id="A0A9R1U9N8"/>
<evidence type="ECO:0000313" key="7">
    <source>
        <dbReference type="RefSeq" id="XP_011312597.1"/>
    </source>
</evidence>
<dbReference type="Proteomes" id="UP000694866">
    <property type="component" value="Unplaced"/>
</dbReference>
<feature type="binding site" evidence="4">
    <location>
        <position position="483"/>
    </location>
    <ligand>
        <name>L-glutamate</name>
        <dbReference type="ChEBI" id="CHEBI:29985"/>
    </ligand>
</feature>
<feature type="binding site" evidence="4">
    <location>
        <position position="120"/>
    </location>
    <ligand>
        <name>L-glutamate</name>
        <dbReference type="ChEBI" id="CHEBI:29985"/>
    </ligand>
</feature>
<name>A0A9R1U9N8_9HYME</name>
<dbReference type="InterPro" id="IPR000101">
    <property type="entry name" value="GGT_peptidase"/>
</dbReference>
<feature type="binding site" evidence="4">
    <location>
        <begin position="408"/>
        <end position="410"/>
    </location>
    <ligand>
        <name>L-glutamate</name>
        <dbReference type="ChEBI" id="CHEBI:29985"/>
    </ligand>
</feature>
<feature type="binding site" evidence="4">
    <location>
        <position position="432"/>
    </location>
    <ligand>
        <name>L-glutamate</name>
        <dbReference type="ChEBI" id="CHEBI:29985"/>
    </ligand>
</feature>
<evidence type="ECO:0000256" key="4">
    <source>
        <dbReference type="PIRSR" id="PIRSR600101-2"/>
    </source>
</evidence>
<feature type="transmembrane region" description="Helical" evidence="5">
    <location>
        <begin position="9"/>
        <end position="29"/>
    </location>
</feature>
<dbReference type="Gene3D" id="1.10.246.130">
    <property type="match status" value="1"/>
</dbReference>
<dbReference type="GeneID" id="105272256"/>
<dbReference type="NCBIfam" id="TIGR00066">
    <property type="entry name" value="g_glut_trans"/>
    <property type="match status" value="1"/>
</dbReference>
<evidence type="ECO:0000256" key="5">
    <source>
        <dbReference type="SAM" id="Phobius"/>
    </source>
</evidence>
<dbReference type="RefSeq" id="XP_011312597.1">
    <property type="nucleotide sequence ID" value="XM_011314295.1"/>
</dbReference>
<keyword evidence="2" id="KW-0800">Toxin</keyword>
<dbReference type="FunFam" id="1.10.246.130:FF:000001">
    <property type="entry name" value="Gamma-glutamyltransferase 5 isoform 1"/>
    <property type="match status" value="1"/>
</dbReference>
<evidence type="ECO:0000313" key="6">
    <source>
        <dbReference type="Proteomes" id="UP000694866"/>
    </source>
</evidence>
<keyword evidence="5" id="KW-0472">Membrane</keyword>
<keyword evidence="6" id="KW-1185">Reference proteome</keyword>
<organism evidence="6 7">
    <name type="scientific">Fopius arisanus</name>
    <dbReference type="NCBI Taxonomy" id="64838"/>
    <lineage>
        <taxon>Eukaryota</taxon>
        <taxon>Metazoa</taxon>
        <taxon>Ecdysozoa</taxon>
        <taxon>Arthropoda</taxon>
        <taxon>Hexapoda</taxon>
        <taxon>Insecta</taxon>
        <taxon>Pterygota</taxon>
        <taxon>Neoptera</taxon>
        <taxon>Endopterygota</taxon>
        <taxon>Hymenoptera</taxon>
        <taxon>Apocrita</taxon>
        <taxon>Ichneumonoidea</taxon>
        <taxon>Braconidae</taxon>
        <taxon>Opiinae</taxon>
        <taxon>Fopius</taxon>
    </lineage>
</organism>
<dbReference type="SUPFAM" id="SSF56235">
    <property type="entry name" value="N-terminal nucleophile aminohydrolases (Ntn hydrolases)"/>
    <property type="match status" value="1"/>
</dbReference>
<accession>A0A9R1U9N8</accession>
<dbReference type="InterPro" id="IPR029055">
    <property type="entry name" value="Ntn_hydrolases_N"/>
</dbReference>
<keyword evidence="5" id="KW-1133">Transmembrane helix</keyword>
<evidence type="ECO:0000256" key="1">
    <source>
        <dbReference type="ARBA" id="ARBA00009381"/>
    </source>
</evidence>
<evidence type="ECO:0000256" key="2">
    <source>
        <dbReference type="ARBA" id="ARBA00084097"/>
    </source>
</evidence>
<dbReference type="PANTHER" id="PTHR11686:SF72">
    <property type="entry name" value="GAMMA-GLUTAMYL TRANSPEPTIDASE, ISOFORM A"/>
    <property type="match status" value="1"/>
</dbReference>
<dbReference type="InterPro" id="IPR055262">
    <property type="entry name" value="GGT_CS"/>
</dbReference>
<sequence length="579" mass="63145">MFGFKKRTIIGLIVGLCIVVGIIIAVVILTRKGDKHDWENKFVSESILGEYQRAAVVTNGLECSEIGVEFLKKNGSAMDAAIAALLCEGVTSSHSMGIGGGFLMTIWDAEKNESVFLDARETAPAAAHENMFKGNASLSFFGGLAIAVPGELAGYWEAHQKYGKLPWKDLFEPTIALCSEGVVINEYLASHLKSKEHLILEQPSLAEILINPKTGRTWTVGDRFYRPKLNTTLKLIAEQGPSIFYNGSIGEQIIKDIEDFGGIMTMDDLRNYEPKWKTPTRATIGDMTILSAPPPGSGLILSFILNVLEGLVPTPSEGDFWQRIVEAFKWGYARRTQLGDDAFEDLSEIKANLSSKRYIEEIRSKIKDDWTSTHPKYYGVDVAVPNDSGTSHVSVLAPDGSAVSVTSTINQVFGAMRRSVSTGIIFNDEMDDFSTPGMSNGFGLPPSPKNFIKPGKRPMSSMVPTIVINSKNEVQMVIGAAGGSKIPSAVALSMILNLWTGYNVKEAVDAQRLHHQVLPMRIDVEKGFSQPLLRHMIEIGHNTSYFRGIGSAVCAISKINAKGISANSDYRRQGGVAGY</sequence>
<protein>
    <submittedName>
        <fullName evidence="7">Gamma-glutamyltranspeptidase 1</fullName>
    </submittedName>
</protein>
<dbReference type="PROSITE" id="PS00462">
    <property type="entry name" value="G_GLU_TRANSPEPTIDASE"/>
    <property type="match status" value="1"/>
</dbReference>
<dbReference type="PRINTS" id="PR01210">
    <property type="entry name" value="GGTRANSPTASE"/>
</dbReference>
<feature type="binding site" evidence="4">
    <location>
        <begin position="460"/>
        <end position="461"/>
    </location>
    <ligand>
        <name>L-glutamate</name>
        <dbReference type="ChEBI" id="CHEBI:29985"/>
    </ligand>
</feature>
<proteinExistence type="inferred from homology"/>
<dbReference type="PANTHER" id="PTHR11686">
    <property type="entry name" value="GAMMA GLUTAMYL TRANSPEPTIDASE"/>
    <property type="match status" value="1"/>
</dbReference>
<dbReference type="Pfam" id="PF01019">
    <property type="entry name" value="G_glu_transpept"/>
    <property type="match status" value="1"/>
</dbReference>
<dbReference type="Gene3D" id="3.60.20.40">
    <property type="match status" value="1"/>
</dbReference>
<dbReference type="KEGG" id="fas:105272256"/>
<dbReference type="FunFam" id="3.60.20.40:FF:000001">
    <property type="entry name" value="Gamma-glutamyltranspeptidase 1"/>
    <property type="match status" value="1"/>
</dbReference>